<dbReference type="KEGG" id="egl:EGR_07798"/>
<dbReference type="GO" id="GO:0005524">
    <property type="term" value="F:ATP binding"/>
    <property type="evidence" value="ECO:0007669"/>
    <property type="project" value="InterPro"/>
</dbReference>
<feature type="domain" description="Helicase C-terminal" evidence="7">
    <location>
        <begin position="701"/>
        <end position="865"/>
    </location>
</feature>
<feature type="region of interest" description="Disordered" evidence="5">
    <location>
        <begin position="310"/>
        <end position="330"/>
    </location>
</feature>
<keyword evidence="4" id="KW-0175">Coiled coil</keyword>
<evidence type="ECO:0000259" key="7">
    <source>
        <dbReference type="PROSITE" id="PS51194"/>
    </source>
</evidence>
<dbReference type="PROSITE" id="PS51192">
    <property type="entry name" value="HELICASE_ATP_BIND_1"/>
    <property type="match status" value="1"/>
</dbReference>
<feature type="coiled-coil region" evidence="4">
    <location>
        <begin position="203"/>
        <end position="284"/>
    </location>
</feature>
<dbReference type="CDD" id="cd18793">
    <property type="entry name" value="SF2_C_SNF"/>
    <property type="match status" value="1"/>
</dbReference>
<keyword evidence="3" id="KW-0539">Nucleus</keyword>
<dbReference type="Gene3D" id="3.40.50.10810">
    <property type="entry name" value="Tandem AAA-ATPase domain"/>
    <property type="match status" value="1"/>
</dbReference>
<keyword evidence="2" id="KW-0378">Hydrolase</keyword>
<dbReference type="SMART" id="SM00487">
    <property type="entry name" value="DEXDc"/>
    <property type="match status" value="1"/>
</dbReference>
<proteinExistence type="predicted"/>
<feature type="domain" description="Helicase ATP-binding" evidence="6">
    <location>
        <begin position="392"/>
        <end position="582"/>
    </location>
</feature>
<evidence type="ECO:0000256" key="2">
    <source>
        <dbReference type="ARBA" id="ARBA00022801"/>
    </source>
</evidence>
<comment type="subcellular location">
    <subcellularLocation>
        <location evidence="1">Nucleus</location>
    </subcellularLocation>
</comment>
<dbReference type="PROSITE" id="PS51194">
    <property type="entry name" value="HELICASE_CTER"/>
    <property type="match status" value="1"/>
</dbReference>
<dbReference type="InterPro" id="IPR014001">
    <property type="entry name" value="Helicase_ATP-bd"/>
</dbReference>
<evidence type="ECO:0000256" key="5">
    <source>
        <dbReference type="SAM" id="MobiDB-lite"/>
    </source>
</evidence>
<gene>
    <name evidence="8" type="ORF">EGR_07798</name>
</gene>
<dbReference type="Proteomes" id="UP000019149">
    <property type="component" value="Unassembled WGS sequence"/>
</dbReference>
<dbReference type="OrthoDB" id="413460at2759"/>
<organism evidence="8 9">
    <name type="scientific">Echinococcus granulosus</name>
    <name type="common">Hydatid tapeworm</name>
    <dbReference type="NCBI Taxonomy" id="6210"/>
    <lineage>
        <taxon>Eukaryota</taxon>
        <taxon>Metazoa</taxon>
        <taxon>Spiralia</taxon>
        <taxon>Lophotrochozoa</taxon>
        <taxon>Platyhelminthes</taxon>
        <taxon>Cestoda</taxon>
        <taxon>Eucestoda</taxon>
        <taxon>Cyclophyllidea</taxon>
        <taxon>Taeniidae</taxon>
        <taxon>Echinococcus</taxon>
        <taxon>Echinococcus granulosus group</taxon>
    </lineage>
</organism>
<dbReference type="InterPro" id="IPR050496">
    <property type="entry name" value="SNF2_RAD54_helicase_repair"/>
</dbReference>
<evidence type="ECO:0000256" key="4">
    <source>
        <dbReference type="SAM" id="Coils"/>
    </source>
</evidence>
<dbReference type="GeneID" id="36343513"/>
<dbReference type="GO" id="GO:0008094">
    <property type="term" value="F:ATP-dependent activity, acting on DNA"/>
    <property type="evidence" value="ECO:0007669"/>
    <property type="project" value="TreeGrafter"/>
</dbReference>
<keyword evidence="9" id="KW-1185">Reference proteome</keyword>
<dbReference type="FunFam" id="3.40.50.10810:FF:000019">
    <property type="entry name" value="DNA excision repair protein ERCC-6-like 2 isoform X1"/>
    <property type="match status" value="1"/>
</dbReference>
<dbReference type="RefSeq" id="XP_024348535.1">
    <property type="nucleotide sequence ID" value="XM_024497047.1"/>
</dbReference>
<protein>
    <submittedName>
        <fullName evidence="8">DNA excision repair protein ERCC-6</fullName>
    </submittedName>
</protein>
<name>W6UV77_ECHGR</name>
<dbReference type="GO" id="GO:0016787">
    <property type="term" value="F:hydrolase activity"/>
    <property type="evidence" value="ECO:0007669"/>
    <property type="project" value="UniProtKB-KW"/>
</dbReference>
<dbReference type="OMA" id="CAQVEET"/>
<comment type="caution">
    <text evidence="8">The sequence shown here is derived from an EMBL/GenBank/DDBJ whole genome shotgun (WGS) entry which is preliminary data.</text>
</comment>
<dbReference type="Pfam" id="PF00271">
    <property type="entry name" value="Helicase_C"/>
    <property type="match status" value="1"/>
</dbReference>
<dbReference type="EMBL" id="APAU02000087">
    <property type="protein sequence ID" value="EUB57339.1"/>
    <property type="molecule type" value="Genomic_DNA"/>
</dbReference>
<dbReference type="STRING" id="6210.W6UV77"/>
<dbReference type="InterPro" id="IPR027417">
    <property type="entry name" value="P-loop_NTPase"/>
</dbReference>
<dbReference type="PANTHER" id="PTHR45629">
    <property type="entry name" value="SNF2/RAD54 FAMILY MEMBER"/>
    <property type="match status" value="1"/>
</dbReference>
<reference evidence="8 9" key="1">
    <citation type="journal article" date="2013" name="Nat. Genet.">
        <title>The genome of the hydatid tapeworm Echinococcus granulosus.</title>
        <authorList>
            <person name="Zheng H."/>
            <person name="Zhang W."/>
            <person name="Zhang L."/>
            <person name="Zhang Z."/>
            <person name="Li J."/>
            <person name="Lu G."/>
            <person name="Zhu Y."/>
            <person name="Wang Y."/>
            <person name="Huang Y."/>
            <person name="Liu J."/>
            <person name="Kang H."/>
            <person name="Chen J."/>
            <person name="Wang L."/>
            <person name="Chen A."/>
            <person name="Yu S."/>
            <person name="Gao Z."/>
            <person name="Jin L."/>
            <person name="Gu W."/>
            <person name="Wang Z."/>
            <person name="Zhao L."/>
            <person name="Shi B."/>
            <person name="Wen H."/>
            <person name="Lin R."/>
            <person name="Jones M.K."/>
            <person name="Brejova B."/>
            <person name="Vinar T."/>
            <person name="Zhao G."/>
            <person name="McManus D.P."/>
            <person name="Chen Z."/>
            <person name="Zhou Y."/>
            <person name="Wang S."/>
        </authorList>
    </citation>
    <scope>NUCLEOTIDE SEQUENCE [LARGE SCALE GENOMIC DNA]</scope>
</reference>
<dbReference type="SUPFAM" id="SSF52540">
    <property type="entry name" value="P-loop containing nucleoside triphosphate hydrolases"/>
    <property type="match status" value="2"/>
</dbReference>
<evidence type="ECO:0000313" key="8">
    <source>
        <dbReference type="EMBL" id="EUB57339.1"/>
    </source>
</evidence>
<evidence type="ECO:0000256" key="3">
    <source>
        <dbReference type="ARBA" id="ARBA00023242"/>
    </source>
</evidence>
<accession>W6UV77</accession>
<dbReference type="Pfam" id="PF00176">
    <property type="entry name" value="SNF2-rel_dom"/>
    <property type="match status" value="1"/>
</dbReference>
<dbReference type="InterPro" id="IPR000330">
    <property type="entry name" value="SNF2_N"/>
</dbReference>
<dbReference type="SMART" id="SM00490">
    <property type="entry name" value="HELICc"/>
    <property type="match status" value="1"/>
</dbReference>
<dbReference type="Gene3D" id="3.40.50.300">
    <property type="entry name" value="P-loop containing nucleotide triphosphate hydrolases"/>
    <property type="match status" value="1"/>
</dbReference>
<dbReference type="InterPro" id="IPR001650">
    <property type="entry name" value="Helicase_C-like"/>
</dbReference>
<dbReference type="PANTHER" id="PTHR45629:SF7">
    <property type="entry name" value="DNA EXCISION REPAIR PROTEIN ERCC-6-RELATED"/>
    <property type="match status" value="1"/>
</dbReference>
<dbReference type="GO" id="GO:0005634">
    <property type="term" value="C:nucleus"/>
    <property type="evidence" value="ECO:0007669"/>
    <property type="project" value="UniProtKB-SubCell"/>
</dbReference>
<dbReference type="InterPro" id="IPR049730">
    <property type="entry name" value="SNF2/RAD54-like_C"/>
</dbReference>
<evidence type="ECO:0000256" key="1">
    <source>
        <dbReference type="ARBA" id="ARBA00004123"/>
    </source>
</evidence>
<dbReference type="InterPro" id="IPR038718">
    <property type="entry name" value="SNF2-like_sf"/>
</dbReference>
<dbReference type="GO" id="GO:0006283">
    <property type="term" value="P:transcription-coupled nucleotide-excision repair"/>
    <property type="evidence" value="ECO:0007669"/>
    <property type="project" value="TreeGrafter"/>
</dbReference>
<dbReference type="CTD" id="36343513"/>
<evidence type="ECO:0000313" key="9">
    <source>
        <dbReference type="Proteomes" id="UP000019149"/>
    </source>
</evidence>
<sequence length="1337" mass="150991">MSYMVGWNVIDVGIGFSSFPQCILLWGKFLLYGAVGIKTLTKCETMQKCRPLILIRRVGCCHDQQYFSHAATTTQSGSAQGQGRRLNQWCVRGQILDYDFIQNFAQELHNTTFKEALERAGNAAISFEAMVAVLGGRSCTRKPIAFRQMAHSTSRASVTVLVPKSALFPSQRCYKGPFSIVELGSNCHVDAAYEEADFDAGVCAQVEETLRNRCNLKEKLEKNLQNIRDDIKFAEDDIKKLELSLDAMLCSVTEGGNRTTERNIRSIENEIETKMRLLDTLHKRETACKDILSKPEDSLLINEVTTASSSVSQNTKQRVPASPTQLPKNVSRSSAYIDDADFKTFQRRIRDYKSQHSGNDLEEKVLEGGLRVPGEIWSRLYAYQREGVAWLWGLHQHGVGGILGDEMGLGKTVQIISFLAALYHSKLPIAGSSYDVAISRMKNPQSNRVFDGLAPVLIVCPGTVLKQWLGEFRTWMPTARVVIVHSSGSGYNNLPRLISSLFATSGIALTTYGTLAQHSDVLVPLAWHYVILDEGHKIKNPQAEITNTVKRFITPHRLIVSGTPMQNNLKELWCIFDFVYPGKLGGGMMDFLVNFAVPITQGGYANATPLEVLFCHLTHYQRSVYEEYLGSQICQDILRGNGQVLGGLMVLKKLCNHPDLVTGGPRRFGIKQGESDDNDYEEGDEWRRFGCSRRSGKLMVTLDLLALWWEQKHKVLLFTQSRKMLNILERHASRRGYTYLRMDGGTPMRQRQHLVEQFNSTTTSGGPQSYFLFLLTTRVGGLGVNLTGADRVLIFDPDWNPSTDAQARERAWRIGQEREVMVYRLLTSGTIEEKVYQRQIFKQFLANRVLKNPRQQRFFKINSLYELFCLGDALPSDANGGQQPKSVSFFRAIGVPRHAVTENRFDRLFSSHPVKLRDIVSTSDEEDVKPEVVEEVERDVGNVEETPAQREARLRAQARRLSRQLVERYTRRGTHVDGRRIRGVERRSRFDEGEAKGGDKRPQKEEMDPFVTSVICGANADEKSVILKRKREEVDEDMKVEAKRVAKAALKAIRRKTEKRKKKVVSTIRKRLQGLTCVNHDKLMDNFLMSEERVDPTLERLQASRLANNVVAWLKSQTQQIDEIQWTASKPLPGVTFGLVKNRFLWSPKEIGCPLYLAYKLQGESGPLRPGDASNNLLYAGHNRLSSRLLLELIRERRHRSMAVVGPSTDASTFQKGGFPCVENQEKELRNLALKLLALFTEENVTIPSTSTEAIAERFKEILMTKKLTLTARDGKLTGRHFRALLRALANPPLHRSGGRDKDRSEVWILKPYFITLARQLALAPISSGLRSDGETI</sequence>
<feature type="region of interest" description="Disordered" evidence="5">
    <location>
        <begin position="978"/>
        <end position="1006"/>
    </location>
</feature>
<evidence type="ECO:0000259" key="6">
    <source>
        <dbReference type="PROSITE" id="PS51192"/>
    </source>
</evidence>